<evidence type="ECO:0000256" key="1">
    <source>
        <dbReference type="ARBA" id="ARBA00004651"/>
    </source>
</evidence>
<proteinExistence type="predicted"/>
<feature type="transmembrane region" description="Helical" evidence="8">
    <location>
        <begin position="242"/>
        <end position="263"/>
    </location>
</feature>
<evidence type="ECO:0000256" key="3">
    <source>
        <dbReference type="ARBA" id="ARBA00022692"/>
    </source>
</evidence>
<evidence type="ECO:0000256" key="8">
    <source>
        <dbReference type="SAM" id="Phobius"/>
    </source>
</evidence>
<keyword evidence="6" id="KW-0675">Receptor</keyword>
<dbReference type="AlphaFoldDB" id="E2ANT5"/>
<keyword evidence="2" id="KW-1003">Cell membrane</keyword>
<keyword evidence="5 8" id="KW-0472">Membrane</keyword>
<feature type="transmembrane region" description="Helical" evidence="8">
    <location>
        <begin position="470"/>
        <end position="492"/>
    </location>
</feature>
<organism evidence="10">
    <name type="scientific">Camponotus floridanus</name>
    <name type="common">Florida carpenter ant</name>
    <dbReference type="NCBI Taxonomy" id="104421"/>
    <lineage>
        <taxon>Eukaryota</taxon>
        <taxon>Metazoa</taxon>
        <taxon>Ecdysozoa</taxon>
        <taxon>Arthropoda</taxon>
        <taxon>Hexapoda</taxon>
        <taxon>Insecta</taxon>
        <taxon>Pterygota</taxon>
        <taxon>Neoptera</taxon>
        <taxon>Endopterygota</taxon>
        <taxon>Hymenoptera</taxon>
        <taxon>Apocrita</taxon>
        <taxon>Aculeata</taxon>
        <taxon>Formicoidea</taxon>
        <taxon>Formicidae</taxon>
        <taxon>Formicinae</taxon>
        <taxon>Camponotus</taxon>
    </lineage>
</organism>
<evidence type="ECO:0000256" key="4">
    <source>
        <dbReference type="ARBA" id="ARBA00022989"/>
    </source>
</evidence>
<evidence type="ECO:0008006" key="11">
    <source>
        <dbReference type="Google" id="ProtNLM"/>
    </source>
</evidence>
<keyword evidence="3 8" id="KW-0812">Transmembrane</keyword>
<dbReference type="GO" id="GO:0005886">
    <property type="term" value="C:plasma membrane"/>
    <property type="evidence" value="ECO:0007669"/>
    <property type="project" value="UniProtKB-SubCell"/>
</dbReference>
<evidence type="ECO:0000256" key="7">
    <source>
        <dbReference type="ARBA" id="ARBA00023180"/>
    </source>
</evidence>
<gene>
    <name evidence="9" type="ORF">EAG_14641</name>
</gene>
<dbReference type="InParanoid" id="E2ANT5"/>
<evidence type="ECO:0000256" key="6">
    <source>
        <dbReference type="ARBA" id="ARBA00023170"/>
    </source>
</evidence>
<dbReference type="PANTHER" id="PTHR42643">
    <property type="entry name" value="IONOTROPIC RECEPTOR 20A-RELATED"/>
    <property type="match status" value="1"/>
</dbReference>
<keyword evidence="10" id="KW-1185">Reference proteome</keyword>
<protein>
    <recommendedName>
        <fullName evidence="11">Ionotropic glutamate receptor C-terminal domain-containing protein</fullName>
    </recommendedName>
</protein>
<evidence type="ECO:0000313" key="10">
    <source>
        <dbReference type="Proteomes" id="UP000000311"/>
    </source>
</evidence>
<keyword evidence="4 8" id="KW-1133">Transmembrane helix</keyword>
<keyword evidence="7" id="KW-0325">Glycoprotein</keyword>
<dbReference type="OMA" id="ERVAYCK"/>
<dbReference type="EMBL" id="GL441336">
    <property type="protein sequence ID" value="EFN64905.1"/>
    <property type="molecule type" value="Genomic_DNA"/>
</dbReference>
<dbReference type="InterPro" id="IPR052192">
    <property type="entry name" value="Insect_Ionotropic_Sensory_Rcpt"/>
</dbReference>
<evidence type="ECO:0000256" key="5">
    <source>
        <dbReference type="ARBA" id="ARBA00023136"/>
    </source>
</evidence>
<reference evidence="9 10" key="1">
    <citation type="journal article" date="2010" name="Science">
        <title>Genomic comparison of the ants Camponotus floridanus and Harpegnathos saltator.</title>
        <authorList>
            <person name="Bonasio R."/>
            <person name="Zhang G."/>
            <person name="Ye C."/>
            <person name="Mutti N.S."/>
            <person name="Fang X."/>
            <person name="Qin N."/>
            <person name="Donahue G."/>
            <person name="Yang P."/>
            <person name="Li Q."/>
            <person name="Li C."/>
            <person name="Zhang P."/>
            <person name="Huang Z."/>
            <person name="Berger S.L."/>
            <person name="Reinberg D."/>
            <person name="Wang J."/>
            <person name="Liebig J."/>
        </authorList>
    </citation>
    <scope>NUCLEOTIDE SEQUENCE [LARGE SCALE GENOMIC DNA]</scope>
    <source>
        <strain evidence="10">C129</strain>
    </source>
</reference>
<evidence type="ECO:0000256" key="2">
    <source>
        <dbReference type="ARBA" id="ARBA00022475"/>
    </source>
</evidence>
<name>E2ANT5_CAMFO</name>
<comment type="subcellular location">
    <subcellularLocation>
        <location evidence="1">Cell membrane</location>
        <topology evidence="1">Multi-pass membrane protein</topology>
    </subcellularLocation>
</comment>
<evidence type="ECO:0000313" key="9">
    <source>
        <dbReference type="EMBL" id="EFN64905.1"/>
    </source>
</evidence>
<dbReference type="PANTHER" id="PTHR42643:SF38">
    <property type="entry name" value="IONOTROPIC RECEPTOR 100A"/>
    <property type="match status" value="1"/>
</dbReference>
<accession>E2ANT5</accession>
<sequence length="511" mass="58012">MLDLIARNVITTQISVLGSDQPWNKASSYTILIYIFPWNDDITRAELNVMVKDVYSISHEKHLPKLLLIMDSNERTFNARRQLEYLWALKFPDVIILEASLRSKYSEPVFVAVHQFNGFNKSYMRLTTYDGSIDWHSNSRNIYGGTFKVSFNEMQSPYGSLEPENGAVSGLAKVFSTALSSILNGTVIHTDSVNESNMMYKTEVMYHHRNNTDYDFSVAVDDDRICLLIPILPAEVSNSCPIVVMILIGTLLTVILWCASTILRVSERVRDPLNTVSLLLGISPFHRPRTLVEKVLFFTIVITAAEYMAQFQARMFAIEFLGEKRVSSFEDLSATGLQVMAENMVYDELVANDDLPSGLMGRFTSVEKEERTSMNTSRAYFKTEMEGKLLEMATLDHKGERLFKVSDLCIMSQSRVHTMPLKSLFKNEINQALLKLVDYGFVKKHKKDFFWKNITKNENKIIGSDHSINIAFLVILVGYTISLVAFIGELVAGQVAKRKSLFRAKCLSNPE</sequence>
<dbReference type="Proteomes" id="UP000000311">
    <property type="component" value="Unassembled WGS sequence"/>
</dbReference>